<proteinExistence type="predicted"/>
<dbReference type="Gene3D" id="3.40.50.10320">
    <property type="entry name" value="LmbE-like"/>
    <property type="match status" value="1"/>
</dbReference>
<dbReference type="EMBL" id="CP042806">
    <property type="protein sequence ID" value="QEE28644.1"/>
    <property type="molecule type" value="Genomic_DNA"/>
</dbReference>
<dbReference type="AlphaFoldDB" id="A0A5B9EAF2"/>
<evidence type="ECO:0000256" key="1">
    <source>
        <dbReference type="SAM" id="SignalP"/>
    </source>
</evidence>
<dbReference type="CDD" id="cd03143">
    <property type="entry name" value="A4_beta-galactosidase_middle_domain"/>
    <property type="match status" value="1"/>
</dbReference>
<dbReference type="InterPro" id="IPR024078">
    <property type="entry name" value="LmbE-like_dom_sf"/>
</dbReference>
<dbReference type="PANTHER" id="PTHR12993">
    <property type="entry name" value="N-ACETYLGLUCOSAMINYL-PHOSPHATIDYLINOSITOL DE-N-ACETYLASE-RELATED"/>
    <property type="match status" value="1"/>
</dbReference>
<organism evidence="2 3">
    <name type="scientific">Terriglobus albidus</name>
    <dbReference type="NCBI Taxonomy" id="1592106"/>
    <lineage>
        <taxon>Bacteria</taxon>
        <taxon>Pseudomonadati</taxon>
        <taxon>Acidobacteriota</taxon>
        <taxon>Terriglobia</taxon>
        <taxon>Terriglobales</taxon>
        <taxon>Acidobacteriaceae</taxon>
        <taxon>Terriglobus</taxon>
    </lineage>
</organism>
<dbReference type="Gene3D" id="3.40.50.880">
    <property type="match status" value="1"/>
</dbReference>
<dbReference type="SUPFAM" id="SSF52317">
    <property type="entry name" value="Class I glutamine amidotransferase-like"/>
    <property type="match status" value="1"/>
</dbReference>
<dbReference type="KEGG" id="talb:FTW19_11920"/>
<sequence length="946" mass="102983">MTTWKHCISYSLAAWLAFSPMAATAQAGPQPRYLSPEAYPLPLDRGASGLWQSLQKLKTRASLMMVVAHPDDEDGGMLAYESRGQGADTTLLTLNRGEGGQNVMTGDYWDQLGIMRTHELLAAGSYYGVHQNWTRVADYGFSKTLDEALKNWGHDRVLYDVVRQVRISRPLVITSVFAGNVSDGHGHHQTAGVMAQEAYKLAGDPNVFPDQIAAGLKPWSPLKVYARVPFARVTKQGIFDYATGKWEPVRFKNYVTGSWIEGVPSKTLEVPEGEYNALLGRSYLAVAREGLANQKSQNDGVGIPLPAQFNSPYHLYASRVSGDTLPATEKTFFDGIDISLSGIADYAPVADRAAWRKGLEELQQIVSEATESYSAANPSRSAAALARGLEKTRSLRNEITRSSLPEAAKYNILHELSIKEDQFNEALSQSLGVMLVASVNPVGEKPRMGPFGELRGNTLTYQFATPGQPVSVNVHIANQGTQNVAIDDLSVLSDSGDWKWSAQRKPAASMDAGQADDLTVEGVVPDNEPITKPYFSRPTLEQSYYNLDNPAYLGLPTMPYPVTARLQYSFHGVQASVTGTVQTTHRINGIGPVPEPLMIAPAISVLVSPEAGVIPSNNAKLTLKVTLRSNVKGPAEGELALNLPEGWTSSPRSASFSTARDGDEKNLSFDVTPKNVKLKPYTITAIAKYAGKEYKEGFTTVTWPGLRPYPSYRPATYRATGVDLKTPAGLKVGYIMGTGEDVPASLSDAGVQVTQLSAGDLASANLSGFDAVVIGIRAYANRPDLRANNNRLLEYVNNGGTVVVEYQTNEYDHNYGPYAISVPADAEKVVDETSTATILDSADPLLNWPNKITSADFNNWVEERGHGFARTWDPKFTALTEMHDDGQDAQKGGLLYAKYGKGQYIYTSFAFFRQIPEGIPGSFRIYMNLISASRNPAWKTSLAAAK</sequence>
<protein>
    <submittedName>
        <fullName evidence="2">PIG-L family deacetylase</fullName>
    </submittedName>
</protein>
<evidence type="ECO:0000313" key="3">
    <source>
        <dbReference type="Proteomes" id="UP000321820"/>
    </source>
</evidence>
<feature type="chain" id="PRO_5023145725" evidence="1">
    <location>
        <begin position="26"/>
        <end position="946"/>
    </location>
</feature>
<feature type="signal peptide" evidence="1">
    <location>
        <begin position="1"/>
        <end position="25"/>
    </location>
</feature>
<accession>A0A5B9EAF2</accession>
<dbReference type="Proteomes" id="UP000321820">
    <property type="component" value="Chromosome"/>
</dbReference>
<dbReference type="OrthoDB" id="9759749at2"/>
<evidence type="ECO:0000313" key="2">
    <source>
        <dbReference type="EMBL" id="QEE28644.1"/>
    </source>
</evidence>
<dbReference type="InterPro" id="IPR029062">
    <property type="entry name" value="Class_I_gatase-like"/>
</dbReference>
<keyword evidence="3" id="KW-1185">Reference proteome</keyword>
<dbReference type="RefSeq" id="WP_147647834.1">
    <property type="nucleotide sequence ID" value="NZ_CP042806.1"/>
</dbReference>
<dbReference type="SUPFAM" id="SSF102588">
    <property type="entry name" value="LmbE-like"/>
    <property type="match status" value="1"/>
</dbReference>
<keyword evidence="1" id="KW-0732">Signal</keyword>
<dbReference type="PANTHER" id="PTHR12993:SF11">
    <property type="entry name" value="N-ACETYLGLUCOSAMINYL-PHOSPHATIDYLINOSITOL DE-N-ACETYLASE"/>
    <property type="match status" value="1"/>
</dbReference>
<reference evidence="2 3" key="1">
    <citation type="submission" date="2019-08" db="EMBL/GenBank/DDBJ databases">
        <title>Complete genome sequence of Terriglobus albidus strain ORNL.</title>
        <authorList>
            <person name="Podar M."/>
        </authorList>
    </citation>
    <scope>NUCLEOTIDE SEQUENCE [LARGE SCALE GENOMIC DNA]</scope>
    <source>
        <strain evidence="2 3">ORNL</strain>
    </source>
</reference>
<name>A0A5B9EAF2_9BACT</name>
<dbReference type="GO" id="GO:0016811">
    <property type="term" value="F:hydrolase activity, acting on carbon-nitrogen (but not peptide) bonds, in linear amides"/>
    <property type="evidence" value="ECO:0007669"/>
    <property type="project" value="TreeGrafter"/>
</dbReference>
<gene>
    <name evidence="2" type="ORF">FTW19_11920</name>
</gene>
<dbReference type="Pfam" id="PF02585">
    <property type="entry name" value="PIG-L"/>
    <property type="match status" value="1"/>
</dbReference>
<dbReference type="InterPro" id="IPR003737">
    <property type="entry name" value="GlcNAc_PI_deacetylase-related"/>
</dbReference>